<reference evidence="2 3" key="1">
    <citation type="submission" date="2019-06" db="EMBL/GenBank/DDBJ databases">
        <title>Flavobacterium sp. MaA-Y11 from geoumgang.</title>
        <authorList>
            <person name="Jeong S."/>
        </authorList>
    </citation>
    <scope>NUCLEOTIDE SEQUENCE [LARGE SCALE GENOMIC DNA]</scope>
    <source>
        <strain evidence="2 3">MaA-Y11</strain>
    </source>
</reference>
<dbReference type="PROSITE" id="PS51257">
    <property type="entry name" value="PROKAR_LIPOPROTEIN"/>
    <property type="match status" value="1"/>
</dbReference>
<comment type="caution">
    <text evidence="2">The sequence shown here is derived from an EMBL/GenBank/DDBJ whole genome shotgun (WGS) entry which is preliminary data.</text>
</comment>
<name>A0A501PYT0_9FLAO</name>
<protein>
    <submittedName>
        <fullName evidence="2">Uncharacterized protein</fullName>
    </submittedName>
</protein>
<accession>A0A501PYT0</accession>
<evidence type="ECO:0000313" key="2">
    <source>
        <dbReference type="EMBL" id="TPD65368.1"/>
    </source>
</evidence>
<proteinExistence type="predicted"/>
<dbReference type="OrthoDB" id="678557at2"/>
<dbReference type="EMBL" id="VFJE01000056">
    <property type="protein sequence ID" value="TPD65368.1"/>
    <property type="molecule type" value="Genomic_DNA"/>
</dbReference>
<keyword evidence="3" id="KW-1185">Reference proteome</keyword>
<evidence type="ECO:0000256" key="1">
    <source>
        <dbReference type="SAM" id="MobiDB-lite"/>
    </source>
</evidence>
<feature type="compositionally biased region" description="Low complexity" evidence="1">
    <location>
        <begin position="32"/>
        <end position="81"/>
    </location>
</feature>
<sequence length="166" mass="17003">MKTKIIAGSLLAISLFMTSCKKELQPQESSEPTEAVATDPAAAPADGQMPVNAQPQPQQVQPQVQAQPQVNVQQQPTTTAPGMNPPHGQPGHRCDIAVGAPLNSPPGQKPTAAAQPTQPAPQPTAAPSTITPVNNANVVTAPGMNPPHGQPGHRCDVAVGQPLPKA</sequence>
<evidence type="ECO:0000313" key="3">
    <source>
        <dbReference type="Proteomes" id="UP000319175"/>
    </source>
</evidence>
<dbReference type="RefSeq" id="WP_140001610.1">
    <property type="nucleotide sequence ID" value="NZ_VFJE01000056.1"/>
</dbReference>
<gene>
    <name evidence="2" type="ORF">FJA49_14310</name>
</gene>
<dbReference type="AlphaFoldDB" id="A0A501PYT0"/>
<reference evidence="2 3" key="2">
    <citation type="submission" date="2019-06" db="EMBL/GenBank/DDBJ databases">
        <authorList>
            <person name="Seo Y."/>
        </authorList>
    </citation>
    <scope>NUCLEOTIDE SEQUENCE [LARGE SCALE GENOMIC DNA]</scope>
    <source>
        <strain evidence="2 3">MaA-Y11</strain>
    </source>
</reference>
<organism evidence="2 3">
    <name type="scientific">Flavobacterium microcysteis</name>
    <dbReference type="NCBI Taxonomy" id="2596891"/>
    <lineage>
        <taxon>Bacteria</taxon>
        <taxon>Pseudomonadati</taxon>
        <taxon>Bacteroidota</taxon>
        <taxon>Flavobacteriia</taxon>
        <taxon>Flavobacteriales</taxon>
        <taxon>Flavobacteriaceae</taxon>
        <taxon>Flavobacterium</taxon>
    </lineage>
</organism>
<dbReference type="Proteomes" id="UP000319175">
    <property type="component" value="Unassembled WGS sequence"/>
</dbReference>
<feature type="region of interest" description="Disordered" evidence="1">
    <location>
        <begin position="24"/>
        <end position="166"/>
    </location>
</feature>